<dbReference type="EMBL" id="RHJS01000002">
    <property type="protein sequence ID" value="RRK33994.1"/>
    <property type="molecule type" value="Genomic_DNA"/>
</dbReference>
<name>A0A3R8M1P1_9FIRM</name>
<dbReference type="AlphaFoldDB" id="A0A3R8M1P1"/>
<proteinExistence type="predicted"/>
<accession>A0A3R8M1P1</accession>
<dbReference type="RefSeq" id="WP_125129169.1">
    <property type="nucleotide sequence ID" value="NZ_RHJS01000002.1"/>
</dbReference>
<organism evidence="1 2">
    <name type="scientific">Schaedlerella arabinosiphila</name>
    <dbReference type="NCBI Taxonomy" id="2044587"/>
    <lineage>
        <taxon>Bacteria</taxon>
        <taxon>Bacillati</taxon>
        <taxon>Bacillota</taxon>
        <taxon>Clostridia</taxon>
        <taxon>Lachnospirales</taxon>
        <taxon>Lachnospiraceae</taxon>
        <taxon>Schaedlerella</taxon>
    </lineage>
</organism>
<protein>
    <submittedName>
        <fullName evidence="1">Uncharacterized protein</fullName>
    </submittedName>
</protein>
<dbReference type="InterPro" id="IPR027417">
    <property type="entry name" value="P-loop_NTPase"/>
</dbReference>
<dbReference type="SUPFAM" id="SSF52540">
    <property type="entry name" value="P-loop containing nucleoside triphosphate hydrolases"/>
    <property type="match status" value="1"/>
</dbReference>
<dbReference type="Proteomes" id="UP000274920">
    <property type="component" value="Unassembled WGS sequence"/>
</dbReference>
<gene>
    <name evidence="1" type="ORF">EBB54_23560</name>
</gene>
<evidence type="ECO:0000313" key="1">
    <source>
        <dbReference type="EMBL" id="RRK33994.1"/>
    </source>
</evidence>
<reference evidence="1" key="1">
    <citation type="submission" date="2018-10" db="EMBL/GenBank/DDBJ databases">
        <title>Schaedlerella arabinophila gen. nov. sp. nov., isolated from the mouse intestinal tract and comparative analysis with the genome of the closely related altered Schaedler flora strain ASF502.</title>
        <authorList>
            <person name="Miyake S."/>
            <person name="Soh M."/>
            <person name="Seedorf H."/>
        </authorList>
    </citation>
    <scope>NUCLEOTIDE SEQUENCE [LARGE SCALE GENOMIC DNA]</scope>
    <source>
        <strain evidence="1">DSM 106076</strain>
    </source>
</reference>
<comment type="caution">
    <text evidence="1">The sequence shown here is derived from an EMBL/GenBank/DDBJ whole genome shotgun (WGS) entry which is preliminary data.</text>
</comment>
<sequence>MACEYLERNMKNMNATHYLICNPYSKLGNSRMGNNTKDNEKCFFETFMVISNKIYERMARIANVSLDSAMNTVFITGYRGCGKTTFSKILQAIIDNRVQLPSFELSQQEEISLNSYDEKYIKEIPDLYLESMEKIHAFISDKMKEEDLEFPEKYVEFIHDTLKGISRYINFEVGINQVEKPVEEKLNRELKYFISDLLITKNIECFEKLYKIYKLLPKSFEIFKRPGKRNWENFFKLVEIKIRQGAEYNDIENEIDDILSDFNSNQLLCIFTLLNLIYADSLNEHVFLILDNIDVVFDISTLEDFTREFALFEENFSEIFPDICETDILTNSKGFYEDITYIFVMRETSATQVSDHFTDRLYDISDHFDISKDIKKRNIIEKKYQYIEKNKNLNKRLYDDIKNIRLLCKDTYVNGTIFSLFNNDYKRAVSCLTKTYKYNSKAIHEEIKIMNYGHSFDKHGARGIVYRLIFNHFKGKRYFHNLGLNRKDYWVNDFTPFRVILTYLNNIQPEHIDQFLTDDSDLVSLHQIYEDFINILSPTWKQSQHLLADALWSMYELRKSETWNHLITFDSVATVKKDILFSEFKQFYEEKKIRSDIQIRITCAGRTYVNFVCTHFEFFACRFSDIDKPLFSDKNLSLDSKGIYQFEKIISQVYNAVTKCCKKLNDFTNDIFINKLKYTRESLLKEKYVHHKEDRAPLFHEERIIHQHIGYIEAYRKYLIVSKHMDCILINKRIVPLIENYLSLLKDNSLYGSSSKELYTDLMYCVKYIKDTCNFNNCSDDISRDGAIIIKRRQGIT</sequence>
<evidence type="ECO:0000313" key="2">
    <source>
        <dbReference type="Proteomes" id="UP000274920"/>
    </source>
</evidence>
<keyword evidence="2" id="KW-1185">Reference proteome</keyword>